<evidence type="ECO:0000313" key="3">
    <source>
        <dbReference type="Proteomes" id="UP000697710"/>
    </source>
</evidence>
<organism evidence="2 3">
    <name type="scientific">Eiseniibacteriota bacterium</name>
    <dbReference type="NCBI Taxonomy" id="2212470"/>
    <lineage>
        <taxon>Bacteria</taxon>
        <taxon>Candidatus Eiseniibacteriota</taxon>
    </lineage>
</organism>
<sequence>MEPREFLRRLAAVVPAPGPQMTRSWWVRLLFRIFLTDVLLYSRCGGRRKVLAFLLRRSLLVSECGGVTEGNPGGHGPPRKARDQRDVTRLRMRPVCGR</sequence>
<feature type="compositionally biased region" description="Gly residues" evidence="1">
    <location>
        <begin position="67"/>
        <end position="76"/>
    </location>
</feature>
<feature type="region of interest" description="Disordered" evidence="1">
    <location>
        <begin position="66"/>
        <end position="98"/>
    </location>
</feature>
<gene>
    <name evidence="2" type="ORF">KC729_14950</name>
</gene>
<accession>A0A956M1B1</accession>
<proteinExistence type="predicted"/>
<reference evidence="2" key="2">
    <citation type="journal article" date="2021" name="Microbiome">
        <title>Successional dynamics and alternative stable states in a saline activated sludge microbial community over 9 years.</title>
        <authorList>
            <person name="Wang Y."/>
            <person name="Ye J."/>
            <person name="Ju F."/>
            <person name="Liu L."/>
            <person name="Boyd J.A."/>
            <person name="Deng Y."/>
            <person name="Parks D.H."/>
            <person name="Jiang X."/>
            <person name="Yin X."/>
            <person name="Woodcroft B.J."/>
            <person name="Tyson G.W."/>
            <person name="Hugenholtz P."/>
            <person name="Polz M.F."/>
            <person name="Zhang T."/>
        </authorList>
    </citation>
    <scope>NUCLEOTIDE SEQUENCE</scope>
    <source>
        <strain evidence="2">HKST-UBA01</strain>
    </source>
</reference>
<evidence type="ECO:0000313" key="2">
    <source>
        <dbReference type="EMBL" id="MCA9728988.1"/>
    </source>
</evidence>
<dbReference type="AlphaFoldDB" id="A0A956M1B1"/>
<dbReference type="EMBL" id="JAGQHR010000537">
    <property type="protein sequence ID" value="MCA9728988.1"/>
    <property type="molecule type" value="Genomic_DNA"/>
</dbReference>
<feature type="compositionally biased region" description="Basic and acidic residues" evidence="1">
    <location>
        <begin position="80"/>
        <end position="89"/>
    </location>
</feature>
<name>A0A956M1B1_UNCEI</name>
<dbReference type="Proteomes" id="UP000697710">
    <property type="component" value="Unassembled WGS sequence"/>
</dbReference>
<comment type="caution">
    <text evidence="2">The sequence shown here is derived from an EMBL/GenBank/DDBJ whole genome shotgun (WGS) entry which is preliminary data.</text>
</comment>
<evidence type="ECO:0000256" key="1">
    <source>
        <dbReference type="SAM" id="MobiDB-lite"/>
    </source>
</evidence>
<reference evidence="2" key="1">
    <citation type="submission" date="2020-04" db="EMBL/GenBank/DDBJ databases">
        <authorList>
            <person name="Zhang T."/>
        </authorList>
    </citation>
    <scope>NUCLEOTIDE SEQUENCE</scope>
    <source>
        <strain evidence="2">HKST-UBA01</strain>
    </source>
</reference>
<protein>
    <submittedName>
        <fullName evidence="2">Uncharacterized protein</fullName>
    </submittedName>
</protein>